<keyword evidence="3" id="KW-1185">Reference proteome</keyword>
<keyword evidence="1" id="KW-1133">Transmembrane helix</keyword>
<keyword evidence="1" id="KW-0812">Transmembrane</keyword>
<dbReference type="RefSeq" id="WP_168667157.1">
    <property type="nucleotide sequence ID" value="NZ_JAAXKX010000004.1"/>
</dbReference>
<feature type="transmembrane region" description="Helical" evidence="1">
    <location>
        <begin position="12"/>
        <end position="33"/>
    </location>
</feature>
<sequence>MAAAETPKTRSVISWLPKFLLWGGVFVFAYLYWDSLEREGRELVSAEEASVSAMSQAESTTLGSVAAPSPAPAEVAVVDVEVIALPALVAEPDAPETVSPPTAAGSGAVGSLRDEAGGVLAPAAPVAPAPQVVTAPGDPQVAYQARLAAHHAALRRLARERMEQRWAPYPVVWPYPPLLHAPPPPPPFVDGPPAFLGPGR</sequence>
<accession>A0ABX1I543</accession>
<keyword evidence="1" id="KW-0472">Membrane</keyword>
<evidence type="ECO:0000313" key="2">
    <source>
        <dbReference type="EMBL" id="NKN32552.1"/>
    </source>
</evidence>
<proteinExistence type="predicted"/>
<evidence type="ECO:0000256" key="1">
    <source>
        <dbReference type="SAM" id="Phobius"/>
    </source>
</evidence>
<organism evidence="2 3">
    <name type="scientific">Marichromatium bheemlicum</name>
    <dbReference type="NCBI Taxonomy" id="365339"/>
    <lineage>
        <taxon>Bacteria</taxon>
        <taxon>Pseudomonadati</taxon>
        <taxon>Pseudomonadota</taxon>
        <taxon>Gammaproteobacteria</taxon>
        <taxon>Chromatiales</taxon>
        <taxon>Chromatiaceae</taxon>
        <taxon>Marichromatium</taxon>
    </lineage>
</organism>
<comment type="caution">
    <text evidence="2">The sequence shown here is derived from an EMBL/GenBank/DDBJ whole genome shotgun (WGS) entry which is preliminary data.</text>
</comment>
<dbReference type="EMBL" id="JAAXKX010000004">
    <property type="protein sequence ID" value="NKN32552.1"/>
    <property type="molecule type" value="Genomic_DNA"/>
</dbReference>
<dbReference type="Proteomes" id="UP000740754">
    <property type="component" value="Unassembled WGS sequence"/>
</dbReference>
<gene>
    <name evidence="2" type="ORF">HF203_04885</name>
</gene>
<evidence type="ECO:0000313" key="3">
    <source>
        <dbReference type="Proteomes" id="UP000740754"/>
    </source>
</evidence>
<reference evidence="2 3" key="1">
    <citation type="submission" date="2020-04" db="EMBL/GenBank/DDBJ databases">
        <title>Draft Whole-Genome sequence of Marichromatium bheemlicum DSM 18632, type strain.</title>
        <authorList>
            <person name="Kyndt J.A."/>
            <person name="Meyer T.E."/>
        </authorList>
    </citation>
    <scope>NUCLEOTIDE SEQUENCE [LARGE SCALE GENOMIC DNA]</scope>
    <source>
        <strain evidence="2 3">DSM 18632</strain>
    </source>
</reference>
<name>A0ABX1I543_9GAMM</name>
<protein>
    <submittedName>
        <fullName evidence="2">Uncharacterized protein</fullName>
    </submittedName>
</protein>